<evidence type="ECO:0000313" key="2">
    <source>
        <dbReference type="Proteomes" id="UP000308600"/>
    </source>
</evidence>
<gene>
    <name evidence="1" type="ORF">BDN72DRAFT_832775</name>
</gene>
<keyword evidence="2" id="KW-1185">Reference proteome</keyword>
<organism evidence="1 2">
    <name type="scientific">Pluteus cervinus</name>
    <dbReference type="NCBI Taxonomy" id="181527"/>
    <lineage>
        <taxon>Eukaryota</taxon>
        <taxon>Fungi</taxon>
        <taxon>Dikarya</taxon>
        <taxon>Basidiomycota</taxon>
        <taxon>Agaricomycotina</taxon>
        <taxon>Agaricomycetes</taxon>
        <taxon>Agaricomycetidae</taxon>
        <taxon>Agaricales</taxon>
        <taxon>Pluteineae</taxon>
        <taxon>Pluteaceae</taxon>
        <taxon>Pluteus</taxon>
    </lineage>
</organism>
<name>A0ACD3B9I8_9AGAR</name>
<feature type="non-terminal residue" evidence="1">
    <location>
        <position position="468"/>
    </location>
</feature>
<dbReference type="Proteomes" id="UP000308600">
    <property type="component" value="Unassembled WGS sequence"/>
</dbReference>
<sequence>MATFNRVPFVYDSPAQNKPFSFRGYAGRGHYRGHDRGRGFPSQRSRGRGFPGPRFVSHDPVGTDSLPTDRGIRDGLSSEPITKIFSYKLPLSKNTIEITNAESIGSYNWLDAQFPTILVPGSPAVWNAKPFSYAVLPDTGVVVETHDSCRLPDAPLLPLMVAVEELQESKHKAFPWHTVDIMADRSNLRKLFRWIHGRGPNPTTFRIDLFLAGDRTILMKRWEKRDKELGNGFSYGMNFRSEATDLPLGCKGSVGHQHIVRYNMNGLSMVVRFGVDACLPSSSANLPEAPPKPLATARQNGGRQSSQPVNKFELLAPDIQSQYNKDTHGLDVRHGGTLTPLSNLVELTTRSEARKTFYDWDEGYPQLYLSQTMHHYLAIHHRGTFQSKESRQLDSPEMDHIRSKLQPRFQAFHAVLLFIRQIAQDYGENCDLSLVCENGQLFVYERLNRGSCLPDEYMDRFHRPRDNA</sequence>
<dbReference type="EMBL" id="ML208266">
    <property type="protein sequence ID" value="TFK74718.1"/>
    <property type="molecule type" value="Genomic_DNA"/>
</dbReference>
<protein>
    <submittedName>
        <fullName evidence="1">Uncharacterized protein</fullName>
    </submittedName>
</protein>
<evidence type="ECO:0000313" key="1">
    <source>
        <dbReference type="EMBL" id="TFK74718.1"/>
    </source>
</evidence>
<proteinExistence type="predicted"/>
<reference evidence="1 2" key="1">
    <citation type="journal article" date="2019" name="Nat. Ecol. Evol.">
        <title>Megaphylogeny resolves global patterns of mushroom evolution.</title>
        <authorList>
            <person name="Varga T."/>
            <person name="Krizsan K."/>
            <person name="Foldi C."/>
            <person name="Dima B."/>
            <person name="Sanchez-Garcia M."/>
            <person name="Sanchez-Ramirez S."/>
            <person name="Szollosi G.J."/>
            <person name="Szarkandi J.G."/>
            <person name="Papp V."/>
            <person name="Albert L."/>
            <person name="Andreopoulos W."/>
            <person name="Angelini C."/>
            <person name="Antonin V."/>
            <person name="Barry K.W."/>
            <person name="Bougher N.L."/>
            <person name="Buchanan P."/>
            <person name="Buyck B."/>
            <person name="Bense V."/>
            <person name="Catcheside P."/>
            <person name="Chovatia M."/>
            <person name="Cooper J."/>
            <person name="Damon W."/>
            <person name="Desjardin D."/>
            <person name="Finy P."/>
            <person name="Geml J."/>
            <person name="Haridas S."/>
            <person name="Hughes K."/>
            <person name="Justo A."/>
            <person name="Karasinski D."/>
            <person name="Kautmanova I."/>
            <person name="Kiss B."/>
            <person name="Kocsube S."/>
            <person name="Kotiranta H."/>
            <person name="LaButti K.M."/>
            <person name="Lechner B.E."/>
            <person name="Liimatainen K."/>
            <person name="Lipzen A."/>
            <person name="Lukacs Z."/>
            <person name="Mihaltcheva S."/>
            <person name="Morgado L.N."/>
            <person name="Niskanen T."/>
            <person name="Noordeloos M.E."/>
            <person name="Ohm R.A."/>
            <person name="Ortiz-Santana B."/>
            <person name="Ovrebo C."/>
            <person name="Racz N."/>
            <person name="Riley R."/>
            <person name="Savchenko A."/>
            <person name="Shiryaev A."/>
            <person name="Soop K."/>
            <person name="Spirin V."/>
            <person name="Szebenyi C."/>
            <person name="Tomsovsky M."/>
            <person name="Tulloss R.E."/>
            <person name="Uehling J."/>
            <person name="Grigoriev I.V."/>
            <person name="Vagvolgyi C."/>
            <person name="Papp T."/>
            <person name="Martin F.M."/>
            <person name="Miettinen O."/>
            <person name="Hibbett D.S."/>
            <person name="Nagy L.G."/>
        </authorList>
    </citation>
    <scope>NUCLEOTIDE SEQUENCE [LARGE SCALE GENOMIC DNA]</scope>
    <source>
        <strain evidence="1 2">NL-1719</strain>
    </source>
</reference>
<accession>A0ACD3B9I8</accession>